<dbReference type="Proteomes" id="UP000261231">
    <property type="component" value="Unassembled WGS sequence"/>
</dbReference>
<protein>
    <submittedName>
        <fullName evidence="5">ABC transporter ATP-binding protein</fullName>
    </submittedName>
</protein>
<dbReference type="GO" id="GO:0055085">
    <property type="term" value="P:transmembrane transport"/>
    <property type="evidence" value="ECO:0007669"/>
    <property type="project" value="UniProtKB-ARBA"/>
</dbReference>
<organism evidence="5 6">
    <name type="scientific">Coprococcus catus</name>
    <dbReference type="NCBI Taxonomy" id="116085"/>
    <lineage>
        <taxon>Bacteria</taxon>
        <taxon>Bacillati</taxon>
        <taxon>Bacillota</taxon>
        <taxon>Clostridia</taxon>
        <taxon>Lachnospirales</taxon>
        <taxon>Lachnospiraceae</taxon>
        <taxon>Coprococcus</taxon>
    </lineage>
</organism>
<keyword evidence="3 5" id="KW-0067">ATP-binding</keyword>
<sequence>MTIRRSCCVLCRDCRERQMENNREIICLENLSKTFELRYHKTLRAVDAVSLSLHKGVCTAIVGESGCGKSTLARMAALLEPVTEGAIYYKGQQIGGIKEGRPMSIRGEALRAYRQHVQMIFQDPVNVFSPRMKIGTFLMEPWIHFEKKTKKEARALALYSLRRVHLGEEYFDKYPHQLSGGELQRIAIARAISLHPEVLICDEATSALDVSIQQEIMALLKEHQDETNYAILFISHDLALVENFSQQVVVMYLGRIVEIMNGAAFRMHARHPYTKALLSSVFSIDDDPDKEIYVLDGEAQSATGTITGCVFCNRCNQAKDICRREAPVLKPIRTGHQVACHFV</sequence>
<dbReference type="PANTHER" id="PTHR43776:SF8">
    <property type="entry name" value="ABC TRANSPORTER, ATP-BINDING PROTEIN"/>
    <property type="match status" value="1"/>
</dbReference>
<dbReference type="AlphaFoldDB" id="A0A3E2XQT7"/>
<keyword evidence="6" id="KW-1185">Reference proteome</keyword>
<dbReference type="GO" id="GO:0015833">
    <property type="term" value="P:peptide transport"/>
    <property type="evidence" value="ECO:0007669"/>
    <property type="project" value="InterPro"/>
</dbReference>
<dbReference type="InterPro" id="IPR027417">
    <property type="entry name" value="P-loop_NTPase"/>
</dbReference>
<evidence type="ECO:0000256" key="1">
    <source>
        <dbReference type="ARBA" id="ARBA00022448"/>
    </source>
</evidence>
<gene>
    <name evidence="5" type="ORF">DW747_03430</name>
</gene>
<dbReference type="GO" id="GO:0005524">
    <property type="term" value="F:ATP binding"/>
    <property type="evidence" value="ECO:0007669"/>
    <property type="project" value="UniProtKB-KW"/>
</dbReference>
<dbReference type="PROSITE" id="PS00211">
    <property type="entry name" value="ABC_TRANSPORTER_1"/>
    <property type="match status" value="1"/>
</dbReference>
<comment type="caution">
    <text evidence="5">The sequence shown here is derived from an EMBL/GenBank/DDBJ whole genome shotgun (WGS) entry which is preliminary data.</text>
</comment>
<reference evidence="5 6" key="1">
    <citation type="submission" date="2018-08" db="EMBL/GenBank/DDBJ databases">
        <title>A genome reference for cultivated species of the human gut microbiota.</title>
        <authorList>
            <person name="Zou Y."/>
            <person name="Xue W."/>
            <person name="Luo G."/>
        </authorList>
    </citation>
    <scope>NUCLEOTIDE SEQUENCE [LARGE SCALE GENOMIC DNA]</scope>
    <source>
        <strain evidence="5 6">AM28-39</strain>
    </source>
</reference>
<dbReference type="Gene3D" id="3.40.50.300">
    <property type="entry name" value="P-loop containing nucleotide triphosphate hydrolases"/>
    <property type="match status" value="1"/>
</dbReference>
<dbReference type="InterPro" id="IPR013563">
    <property type="entry name" value="Oligopep_ABC_C"/>
</dbReference>
<dbReference type="GO" id="GO:0016887">
    <property type="term" value="F:ATP hydrolysis activity"/>
    <property type="evidence" value="ECO:0007669"/>
    <property type="project" value="InterPro"/>
</dbReference>
<dbReference type="SMART" id="SM00382">
    <property type="entry name" value="AAA"/>
    <property type="match status" value="1"/>
</dbReference>
<dbReference type="InterPro" id="IPR003593">
    <property type="entry name" value="AAA+_ATPase"/>
</dbReference>
<dbReference type="InterPro" id="IPR017871">
    <property type="entry name" value="ABC_transporter-like_CS"/>
</dbReference>
<keyword evidence="2" id="KW-0547">Nucleotide-binding</keyword>
<dbReference type="PROSITE" id="PS50893">
    <property type="entry name" value="ABC_TRANSPORTER_2"/>
    <property type="match status" value="1"/>
</dbReference>
<dbReference type="EMBL" id="QVFD01000002">
    <property type="protein sequence ID" value="RGC50437.1"/>
    <property type="molecule type" value="Genomic_DNA"/>
</dbReference>
<name>A0A3E2XQT7_9FIRM</name>
<evidence type="ECO:0000256" key="2">
    <source>
        <dbReference type="ARBA" id="ARBA00022741"/>
    </source>
</evidence>
<evidence type="ECO:0000313" key="5">
    <source>
        <dbReference type="EMBL" id="RGC50437.1"/>
    </source>
</evidence>
<evidence type="ECO:0000313" key="6">
    <source>
        <dbReference type="Proteomes" id="UP000261231"/>
    </source>
</evidence>
<dbReference type="NCBIfam" id="TIGR01727">
    <property type="entry name" value="oligo_HPY"/>
    <property type="match status" value="1"/>
</dbReference>
<dbReference type="Pfam" id="PF00005">
    <property type="entry name" value="ABC_tran"/>
    <property type="match status" value="1"/>
</dbReference>
<accession>A0A3E2XQT7</accession>
<dbReference type="InterPro" id="IPR003439">
    <property type="entry name" value="ABC_transporter-like_ATP-bd"/>
</dbReference>
<keyword evidence="1" id="KW-0813">Transport</keyword>
<evidence type="ECO:0000259" key="4">
    <source>
        <dbReference type="PROSITE" id="PS50893"/>
    </source>
</evidence>
<feature type="domain" description="ABC transporter" evidence="4">
    <location>
        <begin position="26"/>
        <end position="278"/>
    </location>
</feature>
<evidence type="ECO:0000256" key="3">
    <source>
        <dbReference type="ARBA" id="ARBA00022840"/>
    </source>
</evidence>
<dbReference type="Pfam" id="PF08352">
    <property type="entry name" value="oligo_HPY"/>
    <property type="match status" value="1"/>
</dbReference>
<dbReference type="SUPFAM" id="SSF52540">
    <property type="entry name" value="P-loop containing nucleoside triphosphate hydrolases"/>
    <property type="match status" value="1"/>
</dbReference>
<proteinExistence type="predicted"/>
<dbReference type="PANTHER" id="PTHR43776">
    <property type="entry name" value="TRANSPORT ATP-BINDING PROTEIN"/>
    <property type="match status" value="1"/>
</dbReference>
<dbReference type="CDD" id="cd03257">
    <property type="entry name" value="ABC_NikE_OppD_transporters"/>
    <property type="match status" value="1"/>
</dbReference>
<dbReference type="InterPro" id="IPR050319">
    <property type="entry name" value="ABC_transp_ATP-bind"/>
</dbReference>